<dbReference type="EMBL" id="GEBQ01016554">
    <property type="protein sequence ID" value="JAT23423.1"/>
    <property type="molecule type" value="Transcribed_RNA"/>
</dbReference>
<evidence type="ECO:0000256" key="1">
    <source>
        <dbReference type="ARBA" id="ARBA00011764"/>
    </source>
</evidence>
<reference evidence="8" key="1">
    <citation type="submission" date="2015-11" db="EMBL/GenBank/DDBJ databases">
        <title>De novo transcriptome assembly of four potential Pierce s Disease insect vectors from Arizona vineyards.</title>
        <authorList>
            <person name="Tassone E.E."/>
        </authorList>
    </citation>
    <scope>NUCLEOTIDE SEQUENCE</scope>
</reference>
<evidence type="ECO:0000256" key="4">
    <source>
        <dbReference type="ARBA" id="ARBA00023163"/>
    </source>
</evidence>
<evidence type="ECO:0000259" key="7">
    <source>
        <dbReference type="Pfam" id="PF13873"/>
    </source>
</evidence>
<organism evidence="8">
    <name type="scientific">Graphocephala atropunctata</name>
    <dbReference type="NCBI Taxonomy" id="36148"/>
    <lineage>
        <taxon>Eukaryota</taxon>
        <taxon>Metazoa</taxon>
        <taxon>Ecdysozoa</taxon>
        <taxon>Arthropoda</taxon>
        <taxon>Hexapoda</taxon>
        <taxon>Insecta</taxon>
        <taxon>Pterygota</taxon>
        <taxon>Neoptera</taxon>
        <taxon>Paraneoptera</taxon>
        <taxon>Hemiptera</taxon>
        <taxon>Auchenorrhyncha</taxon>
        <taxon>Membracoidea</taxon>
        <taxon>Cicadellidae</taxon>
        <taxon>Cicadellinae</taxon>
        <taxon>Cicadellini</taxon>
        <taxon>Graphocephala</taxon>
    </lineage>
</organism>
<protein>
    <recommendedName>
        <fullName evidence="2">Regulatory protein zeste</fullName>
    </recommendedName>
</protein>
<evidence type="ECO:0000256" key="5">
    <source>
        <dbReference type="ARBA" id="ARBA00025466"/>
    </source>
</evidence>
<feature type="region of interest" description="Disordered" evidence="6">
    <location>
        <begin position="206"/>
        <end position="227"/>
    </location>
</feature>
<name>A0A1B6LIA5_9HEMI</name>
<comment type="subunit">
    <text evidence="1">Self-associates forming complexes of several hundred monomers.</text>
</comment>
<evidence type="ECO:0000313" key="8">
    <source>
        <dbReference type="EMBL" id="JAT23423.1"/>
    </source>
</evidence>
<dbReference type="InterPro" id="IPR028002">
    <property type="entry name" value="Myb_DNA-bind_5"/>
</dbReference>
<accession>A0A1B6LIA5</accession>
<feature type="domain" description="Myb/SANT-like DNA-binding" evidence="7">
    <location>
        <begin position="18"/>
        <end position="80"/>
    </location>
</feature>
<keyword evidence="3" id="KW-0805">Transcription regulation</keyword>
<evidence type="ECO:0000256" key="2">
    <source>
        <dbReference type="ARBA" id="ARBA00016807"/>
    </source>
</evidence>
<evidence type="ECO:0000256" key="6">
    <source>
        <dbReference type="SAM" id="MobiDB-lite"/>
    </source>
</evidence>
<dbReference type="Pfam" id="PF13873">
    <property type="entry name" value="Myb_DNA-bind_5"/>
    <property type="match status" value="1"/>
</dbReference>
<keyword evidence="4" id="KW-0804">Transcription</keyword>
<sequence>MSSSDEDVGEDKYLDRALFVKLVTQHPVIIEKCKTPSAVKAKKDAWKIVSEDYSSATGKVVTVVQLNKLLSNMKSNIKIKTDKKQTGNKPIKMKSWETEFHDFLSQGNNPVFSKVPGSISIGTSSNPTTSATKTLAEVEQSDDENLSNEGTVCGGKKTVTKARKSAKTVMAYESDETKDLSIPQLQRIVLLQQMQLNKLKLKREENKLENEKKSSSQDVASQTDNEDFHVYLNL</sequence>
<proteinExistence type="predicted"/>
<comment type="function">
    <text evidence="5">Involved in transvection phenomena (= synapsis-dependent gene expression), where the synaptic pairing of chromosomes carrying genes with which zeste interacts influences the expression of these genes. Zeste binds to DNA and stimulates transcription from a nearby promoter.</text>
</comment>
<gene>
    <name evidence="8" type="ORF">g.20715</name>
</gene>
<feature type="compositionally biased region" description="Basic and acidic residues" evidence="6">
    <location>
        <begin position="206"/>
        <end position="215"/>
    </location>
</feature>
<evidence type="ECO:0000256" key="3">
    <source>
        <dbReference type="ARBA" id="ARBA00023015"/>
    </source>
</evidence>
<dbReference type="AlphaFoldDB" id="A0A1B6LIA5"/>